<dbReference type="Proteomes" id="UP000054007">
    <property type="component" value="Unassembled WGS sequence"/>
</dbReference>
<feature type="region of interest" description="Disordered" evidence="6">
    <location>
        <begin position="1"/>
        <end position="56"/>
    </location>
</feature>
<comment type="subcellular location">
    <subcellularLocation>
        <location evidence="1">Nucleus</location>
    </subcellularLocation>
</comment>
<feature type="compositionally biased region" description="Pro residues" evidence="6">
    <location>
        <begin position="102"/>
        <end position="111"/>
    </location>
</feature>
<keyword evidence="4" id="KW-0508">mRNA splicing</keyword>
<dbReference type="GO" id="GO:0003723">
    <property type="term" value="F:RNA binding"/>
    <property type="evidence" value="ECO:0007669"/>
    <property type="project" value="UniProtKB-KW"/>
</dbReference>
<dbReference type="InterPro" id="IPR035979">
    <property type="entry name" value="RBD_domain_sf"/>
</dbReference>
<feature type="compositionally biased region" description="Basic and acidic residues" evidence="6">
    <location>
        <begin position="185"/>
        <end position="211"/>
    </location>
</feature>
<evidence type="ECO:0000259" key="7">
    <source>
        <dbReference type="PROSITE" id="PS50174"/>
    </source>
</evidence>
<dbReference type="PANTHER" id="PTHR13288">
    <property type="entry name" value="SPLICING FACTOR 45 SPF45"/>
    <property type="match status" value="1"/>
</dbReference>
<evidence type="ECO:0000313" key="8">
    <source>
        <dbReference type="EMBL" id="KIY70001.1"/>
    </source>
</evidence>
<dbReference type="OrthoDB" id="5411533at2759"/>
<dbReference type="CDD" id="cd12374">
    <property type="entry name" value="RRM_UHM_SPF45_PUF60"/>
    <property type="match status" value="1"/>
</dbReference>
<keyword evidence="5" id="KW-0539">Nucleus</keyword>
<feature type="region of interest" description="Disordered" evidence="6">
    <location>
        <begin position="185"/>
        <end position="284"/>
    </location>
</feature>
<keyword evidence="2" id="KW-0507">mRNA processing</keyword>
<dbReference type="InterPro" id="IPR040052">
    <property type="entry name" value="RBM17"/>
</dbReference>
<dbReference type="PANTHER" id="PTHR13288:SF8">
    <property type="entry name" value="SPLICING FACTOR 45"/>
    <property type="match status" value="1"/>
</dbReference>
<dbReference type="STRING" id="1314674.A0A0D7BK63"/>
<feature type="region of interest" description="Disordered" evidence="6">
    <location>
        <begin position="298"/>
        <end position="378"/>
    </location>
</feature>
<dbReference type="AlphaFoldDB" id="A0A0D7BK63"/>
<protein>
    <recommendedName>
        <fullName evidence="7">G-patch domain-containing protein</fullName>
    </recommendedName>
</protein>
<dbReference type="EMBL" id="KN880475">
    <property type="protein sequence ID" value="KIY70001.1"/>
    <property type="molecule type" value="Genomic_DNA"/>
</dbReference>
<feature type="compositionally biased region" description="Basic and acidic residues" evidence="6">
    <location>
        <begin position="433"/>
        <end position="448"/>
    </location>
</feature>
<dbReference type="InterPro" id="IPR003954">
    <property type="entry name" value="RRM_euk-type"/>
</dbReference>
<feature type="compositionally biased region" description="Polar residues" evidence="6">
    <location>
        <begin position="15"/>
        <end position="32"/>
    </location>
</feature>
<evidence type="ECO:0000313" key="9">
    <source>
        <dbReference type="Proteomes" id="UP000054007"/>
    </source>
</evidence>
<feature type="compositionally biased region" description="Pro residues" evidence="6">
    <location>
        <begin position="302"/>
        <end position="338"/>
    </location>
</feature>
<dbReference type="SUPFAM" id="SSF54928">
    <property type="entry name" value="RNA-binding domain, RBD"/>
    <property type="match status" value="1"/>
</dbReference>
<name>A0A0D7BK63_9AGAR</name>
<feature type="compositionally biased region" description="Low complexity" evidence="6">
    <location>
        <begin position="339"/>
        <end position="364"/>
    </location>
</feature>
<dbReference type="Pfam" id="PF01585">
    <property type="entry name" value="G-patch"/>
    <property type="match status" value="1"/>
</dbReference>
<accession>A0A0D7BK63</accession>
<dbReference type="GO" id="GO:0071011">
    <property type="term" value="C:precatalytic spliceosome"/>
    <property type="evidence" value="ECO:0007669"/>
    <property type="project" value="TreeGrafter"/>
</dbReference>
<dbReference type="PROSITE" id="PS50174">
    <property type="entry name" value="G_PATCH"/>
    <property type="match status" value="1"/>
</dbReference>
<dbReference type="SMART" id="SM00361">
    <property type="entry name" value="RRM_1"/>
    <property type="match status" value="1"/>
</dbReference>
<dbReference type="Gene3D" id="3.30.70.330">
    <property type="match status" value="1"/>
</dbReference>
<evidence type="ECO:0000256" key="4">
    <source>
        <dbReference type="ARBA" id="ARBA00023187"/>
    </source>
</evidence>
<feature type="domain" description="G-patch" evidence="7">
    <location>
        <begin position="376"/>
        <end position="423"/>
    </location>
</feature>
<evidence type="ECO:0000256" key="5">
    <source>
        <dbReference type="ARBA" id="ARBA00023242"/>
    </source>
</evidence>
<reference evidence="8 9" key="1">
    <citation type="journal article" date="2015" name="Fungal Genet. Biol.">
        <title>Evolution of novel wood decay mechanisms in Agaricales revealed by the genome sequences of Fistulina hepatica and Cylindrobasidium torrendii.</title>
        <authorList>
            <person name="Floudas D."/>
            <person name="Held B.W."/>
            <person name="Riley R."/>
            <person name="Nagy L.G."/>
            <person name="Koehler G."/>
            <person name="Ransdell A.S."/>
            <person name="Younus H."/>
            <person name="Chow J."/>
            <person name="Chiniquy J."/>
            <person name="Lipzen A."/>
            <person name="Tritt A."/>
            <person name="Sun H."/>
            <person name="Haridas S."/>
            <person name="LaButti K."/>
            <person name="Ohm R.A."/>
            <person name="Kues U."/>
            <person name="Blanchette R.A."/>
            <person name="Grigoriev I.V."/>
            <person name="Minto R.E."/>
            <person name="Hibbett D.S."/>
        </authorList>
    </citation>
    <scope>NUCLEOTIDE SEQUENCE [LARGE SCALE GENOMIC DNA]</scope>
    <source>
        <strain evidence="8 9">FP15055 ss-10</strain>
    </source>
</reference>
<keyword evidence="9" id="KW-1185">Reference proteome</keyword>
<organism evidence="8 9">
    <name type="scientific">Cylindrobasidium torrendii FP15055 ss-10</name>
    <dbReference type="NCBI Taxonomy" id="1314674"/>
    <lineage>
        <taxon>Eukaryota</taxon>
        <taxon>Fungi</taxon>
        <taxon>Dikarya</taxon>
        <taxon>Basidiomycota</taxon>
        <taxon>Agaricomycotina</taxon>
        <taxon>Agaricomycetes</taxon>
        <taxon>Agaricomycetidae</taxon>
        <taxon>Agaricales</taxon>
        <taxon>Marasmiineae</taxon>
        <taxon>Physalacriaceae</taxon>
        <taxon>Cylindrobasidium</taxon>
    </lineage>
</organism>
<evidence type="ECO:0000256" key="6">
    <source>
        <dbReference type="SAM" id="MobiDB-lite"/>
    </source>
</evidence>
<dbReference type="InterPro" id="IPR000467">
    <property type="entry name" value="G_patch_dom"/>
</dbReference>
<dbReference type="InterPro" id="IPR012677">
    <property type="entry name" value="Nucleotide-bd_a/b_plait_sf"/>
</dbReference>
<proteinExistence type="predicted"/>
<evidence type="ECO:0000256" key="1">
    <source>
        <dbReference type="ARBA" id="ARBA00004123"/>
    </source>
</evidence>
<dbReference type="SMART" id="SM00443">
    <property type="entry name" value="G_patch"/>
    <property type="match status" value="1"/>
</dbReference>
<evidence type="ECO:0000256" key="2">
    <source>
        <dbReference type="ARBA" id="ARBA00022664"/>
    </source>
</evidence>
<feature type="region of interest" description="Disordered" evidence="6">
    <location>
        <begin position="414"/>
        <end position="448"/>
    </location>
</feature>
<keyword evidence="3" id="KW-0694">RNA-binding</keyword>
<dbReference type="FunFam" id="3.30.70.330:FF:000382">
    <property type="entry name" value="G-patch domain-containing protein"/>
    <property type="match status" value="1"/>
</dbReference>
<sequence length="551" mass="58804">MSQRGGLYGGIKFSSGISLPEASTTADNSTNDVPPAEVPTIPSTTTPPVPTDASATVKPAGWSAALAFAPVRRPQQKAKQPVKLPAGAALASVSSAAVIFSPPVPAEPQPEPTKDEPTTSGWGKKMKPPSMILDEDVNGYQRSRPKPGTGKGKGKKKKNKQAPVIVAWDPLEQYDLMRPNDYQEYKLWKQKEKIDRRARAAEEKERARSDYTDSDEYMSEDGNRDDHWSRPTAPPPPGPPVAIDTSLTGDEAYQRRLAMSRPQAASVPMPVRETPTAPVPLAQAGDEAYLRRVALSTKPAPVATPIPPRQPTPPPLAYNPFAPPSAPPPPPAGGPPAPGGDAKAKAAAIAARLSALANSAASTPSAPPEPEKKPDPHGFAARMMAKWGHKEGQGLGADQSGIVNALVVEKVKDKKGGKGGQGIQPSAASRGRIINDNEDAKAKEDRERFGEPSRVVVFTNMVGPEDVEDEELRGEIGDECSKNGTVERVLIHMVDEGPERGEVRIYVVFGGPAGAWKTVREMDGRFFGGRAVRARYFPQALFAQFALNAPL</sequence>
<evidence type="ECO:0000256" key="3">
    <source>
        <dbReference type="ARBA" id="ARBA00022884"/>
    </source>
</evidence>
<dbReference type="GO" id="GO:0045292">
    <property type="term" value="P:mRNA cis splicing, via spliceosome"/>
    <property type="evidence" value="ECO:0007669"/>
    <property type="project" value="InterPro"/>
</dbReference>
<gene>
    <name evidence="8" type="ORF">CYLTODRAFT_371737</name>
</gene>
<feature type="region of interest" description="Disordered" evidence="6">
    <location>
        <begin position="101"/>
        <end position="167"/>
    </location>
</feature>